<accession>A0A178UH40</accession>
<dbReference type="EMBL" id="LUHQ01000005">
    <property type="protein sequence ID" value="OAO92985.1"/>
    <property type="molecule type" value="Genomic_DNA"/>
</dbReference>
<evidence type="ECO:0000313" key="4">
    <source>
        <dbReference type="Proteomes" id="UP000078284"/>
    </source>
</evidence>
<feature type="compositionally biased region" description="Low complexity" evidence="1">
    <location>
        <begin position="317"/>
        <end position="326"/>
    </location>
</feature>
<dbReference type="AlphaFoldDB" id="A0A178UH40"/>
<dbReference type="Araport" id="AT5G49100"/>
<evidence type="ECO:0007829" key="5">
    <source>
        <dbReference type="PubMed" id="19376835"/>
    </source>
</evidence>
<feature type="compositionally biased region" description="Low complexity" evidence="1">
    <location>
        <begin position="183"/>
        <end position="204"/>
    </location>
</feature>
<reference evidence="5" key="1">
    <citation type="journal article" date="2009" name="Plant Physiol.">
        <title>Large-scale Arabidopsis phosphoproteome profiling reveals novel chloroplast kinase substrates and phosphorylation networks.</title>
        <authorList>
            <person name="Reiland S."/>
            <person name="Messerli G."/>
            <person name="Baerenfaller K."/>
            <person name="Gerrits B."/>
            <person name="Endler A."/>
            <person name="Grossmann J."/>
            <person name="Gruissem W."/>
            <person name="Baginsky S."/>
        </authorList>
    </citation>
    <scope>IDENTIFICATION BY MASS SPECTROMETRY [LARGE SCALE ANALYSIS]</scope>
</reference>
<dbReference type="Proteomes" id="UP000078284">
    <property type="component" value="Chromosome 5"/>
</dbReference>
<protein>
    <recommendedName>
        <fullName evidence="6">Vitellogenin-like protein</fullName>
    </recommendedName>
</protein>
<evidence type="ECO:0008006" key="6">
    <source>
        <dbReference type="Google" id="ProtNLM"/>
    </source>
</evidence>
<reference evidence="4" key="2">
    <citation type="journal article" date="2016" name="Proc. Natl. Acad. Sci. U.S.A.">
        <title>Chromosome-level assembly of Arabidopsis thaliana Ler reveals the extent of translocation and inversion polymorphisms.</title>
        <authorList>
            <person name="Zapata L."/>
            <person name="Ding J."/>
            <person name="Willing E.M."/>
            <person name="Hartwig B."/>
            <person name="Bezdan D."/>
            <person name="Jiao W.B."/>
            <person name="Patel V."/>
            <person name="Velikkakam James G."/>
            <person name="Koornneef M."/>
            <person name="Ossowski S."/>
            <person name="Schneeberger K."/>
        </authorList>
    </citation>
    <scope>NUCLEOTIDE SEQUENCE [LARGE SCALE GENOMIC DNA]</scope>
    <source>
        <strain evidence="4">cv. Landsberg erecta</strain>
    </source>
</reference>
<name>A0A178UH40_ARATH</name>
<feature type="region of interest" description="Disordered" evidence="1">
    <location>
        <begin position="317"/>
        <end position="342"/>
    </location>
</feature>
<sequence length="396" mass="42050">MVEAKDQDMGDGMQCINHPFTKNPGGICAFCLQEKLGKLVTSSFPLPKHLTSSSTSSSPSFRSDSVGSTTTASAANLSASLSLSVSGATNNNNSKLPFLLAKKKKKMLTASSSSSTTANIVYKRSQSTRTTKTTYGDSDLSPRKRNGFWSFFHLYSSKQHGSSKKVGNFHQPISQTETKTELAETTTVGSSSSSSASSSMSKRVVGGGGSSSNRNGIDVIVEEDGSPNIEVTPSERKVSRSRSVGCGSRSFSGDFFERITNGFGDCTLRRVESQREGNNNKGNKVSSNPSNGVREMVRCGGIFGGFMIMTSSSSSSSSSSWVSSSSAEHHHHHNHNMGHGGGGRNRSWGWSFASPMRAFTSSSYSGKRGRTISDSTTSKNTTPNLGAIPSLLSVRS</sequence>
<feature type="region of interest" description="Disordered" evidence="1">
    <location>
        <begin position="274"/>
        <end position="293"/>
    </location>
</feature>
<dbReference type="GeneID" id="834969"/>
<dbReference type="KEGG" id="ath:AT5G49100"/>
<dbReference type="ExpressionAtlas" id="A0A178UH40">
    <property type="expression patterns" value="baseline and differential"/>
</dbReference>
<feature type="region of interest" description="Disordered" evidence="1">
    <location>
        <begin position="174"/>
        <end position="219"/>
    </location>
</feature>
<evidence type="ECO:0000313" key="3">
    <source>
        <dbReference type="EMBL" id="OAO92985.1"/>
    </source>
</evidence>
<feature type="compositionally biased region" description="Low complexity" evidence="1">
    <location>
        <begin position="277"/>
        <end position="293"/>
    </location>
</feature>
<feature type="region of interest" description="Disordered" evidence="1">
    <location>
        <begin position="359"/>
        <end position="396"/>
    </location>
</feature>
<dbReference type="DNASU" id="834969"/>
<gene>
    <name evidence="2" type="ordered locus">At5g49100</name>
    <name evidence="3" type="ordered locus">AXX17_At5g47820</name>
</gene>
<organism evidence="3 4">
    <name type="scientific">Arabidopsis thaliana</name>
    <name type="common">Mouse-ear cress</name>
    <dbReference type="NCBI Taxonomy" id="3702"/>
    <lineage>
        <taxon>Eukaryota</taxon>
        <taxon>Viridiplantae</taxon>
        <taxon>Streptophyta</taxon>
        <taxon>Embryophyta</taxon>
        <taxon>Tracheophyta</taxon>
        <taxon>Spermatophyta</taxon>
        <taxon>Magnoliopsida</taxon>
        <taxon>eudicotyledons</taxon>
        <taxon>Gunneridae</taxon>
        <taxon>Pentapetalae</taxon>
        <taxon>rosids</taxon>
        <taxon>malvids</taxon>
        <taxon>Brassicales</taxon>
        <taxon>Brassicaceae</taxon>
        <taxon>Camelineae</taxon>
        <taxon>Arabidopsis</taxon>
    </lineage>
</organism>
<evidence type="ECO:0000313" key="2">
    <source>
        <dbReference type="Araport" id="AT5G49100"/>
    </source>
</evidence>
<dbReference type="OMA" id="PMRAFTS"/>
<comment type="caution">
    <text evidence="3">The sequence shown here is derived from an EMBL/GenBank/DDBJ whole genome shotgun (WGS) entry which is preliminary data.</text>
</comment>
<proteinExistence type="evidence at protein level"/>
<evidence type="ECO:0000256" key="1">
    <source>
        <dbReference type="SAM" id="MobiDB-lite"/>
    </source>
</evidence>
<dbReference type="PANTHER" id="PTHR34460:SF2">
    <property type="entry name" value="OS04G0405500 PROTEIN"/>
    <property type="match status" value="1"/>
</dbReference>
<dbReference type="PANTHER" id="PTHR34460">
    <property type="entry name" value="VITELLOGENIN-LIKE PROTEIN"/>
    <property type="match status" value="1"/>
</dbReference>
<feature type="compositionally biased region" description="Polar residues" evidence="1">
    <location>
        <begin position="372"/>
        <end position="384"/>
    </location>
</feature>